<evidence type="ECO:0000259" key="1">
    <source>
        <dbReference type="Pfam" id="PF12770"/>
    </source>
</evidence>
<dbReference type="Proteomes" id="UP000546213">
    <property type="component" value="Unassembled WGS sequence"/>
</dbReference>
<evidence type="ECO:0000313" key="3">
    <source>
        <dbReference type="Proteomes" id="UP000546213"/>
    </source>
</evidence>
<dbReference type="OrthoDB" id="9991317at2759"/>
<dbReference type="AlphaFoldDB" id="A0A8H5KYG1"/>
<dbReference type="Pfam" id="PF12770">
    <property type="entry name" value="CHAT"/>
    <property type="match status" value="1"/>
</dbReference>
<dbReference type="Gene3D" id="1.25.40.10">
    <property type="entry name" value="Tetratricopeptide repeat domain"/>
    <property type="match status" value="1"/>
</dbReference>
<name>A0A8H5KYG1_9HYPO</name>
<reference evidence="2 3" key="1">
    <citation type="submission" date="2020-05" db="EMBL/GenBank/DDBJ databases">
        <title>Identification and distribution of gene clusters putatively required for synthesis of sphingolipid metabolism inhibitors in phylogenetically diverse species of the filamentous fungus Fusarium.</title>
        <authorList>
            <person name="Kim H.-S."/>
            <person name="Busman M."/>
            <person name="Brown D.W."/>
            <person name="Divon H."/>
            <person name="Uhlig S."/>
            <person name="Proctor R.H."/>
        </authorList>
    </citation>
    <scope>NUCLEOTIDE SEQUENCE [LARGE SCALE GENOMIC DNA]</scope>
    <source>
        <strain evidence="2 3">NRRL 36939</strain>
    </source>
</reference>
<proteinExistence type="predicted"/>
<evidence type="ECO:0000313" key="2">
    <source>
        <dbReference type="EMBL" id="KAF5582945.1"/>
    </source>
</evidence>
<feature type="domain" description="CHAT" evidence="1">
    <location>
        <begin position="612"/>
        <end position="932"/>
    </location>
</feature>
<gene>
    <name evidence="2" type="ORF">FPCIR_9262</name>
</gene>
<dbReference type="InterPro" id="IPR011990">
    <property type="entry name" value="TPR-like_helical_dom_sf"/>
</dbReference>
<organism evidence="2 3">
    <name type="scientific">Fusarium pseudocircinatum</name>
    <dbReference type="NCBI Taxonomy" id="56676"/>
    <lineage>
        <taxon>Eukaryota</taxon>
        <taxon>Fungi</taxon>
        <taxon>Dikarya</taxon>
        <taxon>Ascomycota</taxon>
        <taxon>Pezizomycotina</taxon>
        <taxon>Sordariomycetes</taxon>
        <taxon>Hypocreomycetidae</taxon>
        <taxon>Hypocreales</taxon>
        <taxon>Nectriaceae</taxon>
        <taxon>Fusarium</taxon>
        <taxon>Fusarium fujikuroi species complex</taxon>
    </lineage>
</organism>
<sequence>MNSSLPRWECGNREVAQFNPTNSMVTLMTKFMEGLAFSGRSTPFRDHLEAVIVLGRHALTNTAPGSSFSSTTFTILADALLNRYWLDGERRHMDEAILVNWQAVQFLDPLSSAKDHDSLLNLSFALYKLSWMYGYRFTRTRDSRDINNAIVIAEQALMHMPKEHTEWSNSKDRLGQLYLVRYRYLNDITDLSSANSHLQESVDSVGLGRLRRPTSMSLLAEGLALKLKIEYSDQEWETALSLTQDTWESYYSRPEAFNNLHPFPWFGSFSQPWQSQDRLILAPIYHTFSILWSLKFQASMNPIDYRRAEEYARQCLDTTTPEHPDKARYFTNLAAIYGSRCTLNPDPFNDVDQQYFAFTNALQLLENAITDETIHPATRIDFVQEALRSGWLQHHWSSNRNAQVMRASLMKKAVDLVPSALARHATRKEQHKQLRGLSDIVAFTADCMMRVESTHSNTVEALLLLARHRGVFLNHELDIRMDVSKPMTIDSSSSTAFEDLYCSLGTRSGTLDSPTSPQSGLSSEMDTIVRSIEALEGFESFPVAPNLDDLCNAVGENSTIVLFNIPKYASLGGHAFCITKDGISAIQLANGWHFLEIEATSLFAPGRKDITETLGVLWEVFTEPVLRHLNITKPCGDEEEWPTVCWIPSGPLNMLPLHAAGWHDGTGQSVIDRVISSYSPSLRALLYTKHNAREGNRQSRTKRVNIASMRTSMGFSSLQHAEDEARIIQGLLSNDESISCKNMRNPDKQSVLEAIAQDCWSFHFAGHGVTDGSDPLQSRLILGQGTSLKVSDLMELKLHKDPPFMAYLSACSTGKQEFGDLLDESIHLTGACQLAGFQHVIGSLWSVSDWSSSQVAEDVYKRLTCQPTNDACVVKALHFAVRKFRACPALYNRGAVGDAFRNGDITEIPTSYDAVTFKGTDPALWAPYIHVGLF</sequence>
<comment type="caution">
    <text evidence="2">The sequence shown here is derived from an EMBL/GenBank/DDBJ whole genome shotgun (WGS) entry which is preliminary data.</text>
</comment>
<protein>
    <submittedName>
        <fullName evidence="2">30S ribosomal S17P protein</fullName>
    </submittedName>
</protein>
<keyword evidence="3" id="KW-1185">Reference proteome</keyword>
<dbReference type="InterPro" id="IPR024983">
    <property type="entry name" value="CHAT_dom"/>
</dbReference>
<accession>A0A8H5KYG1</accession>
<dbReference type="EMBL" id="JAAOAS010000257">
    <property type="protein sequence ID" value="KAF5582945.1"/>
    <property type="molecule type" value="Genomic_DNA"/>
</dbReference>